<accession>A0AAE1HVL7</accession>
<dbReference type="Proteomes" id="UP001219518">
    <property type="component" value="Unassembled WGS sequence"/>
</dbReference>
<dbReference type="AlphaFoldDB" id="A0AAE1HVL7"/>
<proteinExistence type="predicted"/>
<comment type="caution">
    <text evidence="1">The sequence shown here is derived from an EMBL/GenBank/DDBJ whole genome shotgun (WGS) entry which is preliminary data.</text>
</comment>
<keyword evidence="2" id="KW-1185">Reference proteome</keyword>
<dbReference type="GO" id="GO:0000428">
    <property type="term" value="C:DNA-directed RNA polymerase complex"/>
    <property type="evidence" value="ECO:0007669"/>
    <property type="project" value="UniProtKB-KW"/>
</dbReference>
<organism evidence="1 2">
    <name type="scientific">Frankliniella fusca</name>
    <dbReference type="NCBI Taxonomy" id="407009"/>
    <lineage>
        <taxon>Eukaryota</taxon>
        <taxon>Metazoa</taxon>
        <taxon>Ecdysozoa</taxon>
        <taxon>Arthropoda</taxon>
        <taxon>Hexapoda</taxon>
        <taxon>Insecta</taxon>
        <taxon>Pterygota</taxon>
        <taxon>Neoptera</taxon>
        <taxon>Paraneoptera</taxon>
        <taxon>Thysanoptera</taxon>
        <taxon>Terebrantia</taxon>
        <taxon>Thripoidea</taxon>
        <taxon>Thripidae</taxon>
        <taxon>Frankliniella</taxon>
    </lineage>
</organism>
<evidence type="ECO:0000313" key="1">
    <source>
        <dbReference type="EMBL" id="KAK3928254.1"/>
    </source>
</evidence>
<sequence>MRHGLCSKVYGKEYFARGSGGLGSFVIAAATFGETQSTLGKLDLNFNLTLIPLTRVLHFRRSRSYEQFKKKCLMDF</sequence>
<evidence type="ECO:0000313" key="2">
    <source>
        <dbReference type="Proteomes" id="UP001219518"/>
    </source>
</evidence>
<reference evidence="1" key="2">
    <citation type="journal article" date="2023" name="BMC Genomics">
        <title>Pest status, molecular evolution, and epigenetic factors derived from the genome assembly of Frankliniella fusca, a thysanopteran phytovirus vector.</title>
        <authorList>
            <person name="Catto M.A."/>
            <person name="Labadie P.E."/>
            <person name="Jacobson A.L."/>
            <person name="Kennedy G.G."/>
            <person name="Srinivasan R."/>
            <person name="Hunt B.G."/>
        </authorList>
    </citation>
    <scope>NUCLEOTIDE SEQUENCE</scope>
    <source>
        <strain evidence="1">PL_HMW_Pooled</strain>
    </source>
</reference>
<reference evidence="1" key="1">
    <citation type="submission" date="2021-07" db="EMBL/GenBank/DDBJ databases">
        <authorList>
            <person name="Catto M.A."/>
            <person name="Jacobson A."/>
            <person name="Kennedy G."/>
            <person name="Labadie P."/>
            <person name="Hunt B.G."/>
            <person name="Srinivasan R."/>
        </authorList>
    </citation>
    <scope>NUCLEOTIDE SEQUENCE</scope>
    <source>
        <strain evidence="1">PL_HMW_Pooled</strain>
        <tissue evidence="1">Head</tissue>
    </source>
</reference>
<dbReference type="EMBL" id="JAHWGI010001324">
    <property type="protein sequence ID" value="KAK3928254.1"/>
    <property type="molecule type" value="Genomic_DNA"/>
</dbReference>
<keyword evidence="1" id="KW-0240">DNA-directed RNA polymerase</keyword>
<keyword evidence="1" id="KW-0804">Transcription</keyword>
<name>A0AAE1HVL7_9NEOP</name>
<protein>
    <submittedName>
        <fullName evidence="1">DNA-directed RNA polymerase subunit beta</fullName>
    </submittedName>
</protein>
<gene>
    <name evidence="1" type="ORF">KUF71_000524</name>
</gene>